<accession>A0ACC0UJF9</accession>
<comment type="caution">
    <text evidence="1">The sequence shown here is derived from an EMBL/GenBank/DDBJ whole genome shotgun (WGS) entry which is preliminary data.</text>
</comment>
<dbReference type="Proteomes" id="UP001207468">
    <property type="component" value="Unassembled WGS sequence"/>
</dbReference>
<sequence length="1472" mass="162326">MASSLPPNTLSSANSLRAHDRANDLLQQDAAKGNNVPVHSFDPDSSPAQKASAAGKARSQLDSVIPRKPTDGGREVAVDSGSDGLIPTITIEDVDKTETKDAPQIPGEIPASKAPQIPDWYKVGWRAFTDLDNPPEGEDQRQLRLMNAWISEQYYGQWYYNAAIIIFAVLASHLMTLFNFGYGWLFILLASCSTYYMTSMARFRQRARDDIQRELVKSPLASEHESAEWMNHFMERFWLIYEPVLSATIVATVDQILTANQPPFLESLRISQFTLGNKAPRVDRVRTFPKTQPDQVLMDWAFSFTPNEVSDLTPRQVATKTNPKVVLSVRVGKGPASATFPILVEDMTFSGLMRIRLKLVNNFPHVQTVDASFLEKPFIDYVLKPIGGETFGFDMMHIPGLSSFIRETIHSILGPMMYDPNVFSLNLEQLLAGAPVDAAIGVIKVTVLSARSIKIGGGTPDPYVTLSINNRAQLARTKHKPSTYNPTWNESKFILINNHTDNLVLTVMDYNELLKDTEIGASIFELSKLKEDATQDDLSLPVLKDGKQKGDLRFEVLYFPILKPKVNESGVEELPESSVGIVRLTIHQCKDLDASGARAADLNAYAAVFLGDSHDPIHSTPRIKNTSQPVWESATEFLCLNRSASVITVKVIDDRDFVKDPMLGYLSVRLQDLLEAHKEVDRDWWQLSECKSGRLRLTADWNPVDMAGSLHGADQYTPPIGVVRMLLKNATDVKNVEATLGGKSDPYVRVLVDNIIQARTEVVNNNLNPVWDQIIYIPVHSDKETLLLEVMDYQHLTRDRSLGTVELKVGDLAREITKAEDGSRFSFKSTGKIDKSELICLDREHQYKGQLHFTAEFLPAFALEGLEFETGLNERQSGQEDGGDVNDGASSSSREEEERSSAVPTGVAKDSHNAAAATNSSKTAGTREGSPASGDSVKASDDVKQKKEGIRMSKDELLAHQSGTIIFYVKHGEKLCKKARLEVLLDGGYWPAFSTTRAHGHRATWQHIGEGFMKEIDFGRVSLRLNEAEEGERDVIIGEWKGDAKSFVSRTLGSPSKFELVNQDDKLMGIVEIETRYVPVPVILEPRETVNNQGALRVTLLSGHDILAADRGGKSDPFAIFTLNGERVYKSSTKKKTLSPEWNEDFSISVPSRFGSLLQVEVFDWNQLELAKLLGTAKINLEDIEPLIAVERTLELSTEKHGVKGQIKVSMVFQPEIIMKSRKSTSTFSAAGRTMTAIGIAPINAGKGVLQGVTGVFRRGKDSDDEHSLFGRGAQTDPKVIPGIPGTQVSQPAGDGERLGITSAPDGPNGHSSPPEHGTLRVSVLDAKDLVGGPEVKPYAIIRIGEKEFKTRHHSKTVAPEWNETFDFVVGPSISKLYISIFDHKTLGKDRSLGEAEVDIWQHILLRSNSAANVSVEIKNGHGIIALRLAFNADTTPLGLKSSSSSPDHGGAGTLTSPSRFSLRGRRPDKEE</sequence>
<protein>
    <submittedName>
        <fullName evidence="1">Tricalbin</fullName>
    </submittedName>
</protein>
<evidence type="ECO:0000313" key="2">
    <source>
        <dbReference type="Proteomes" id="UP001207468"/>
    </source>
</evidence>
<reference evidence="1" key="1">
    <citation type="submission" date="2021-03" db="EMBL/GenBank/DDBJ databases">
        <title>Evolutionary priming and transition to the ectomycorrhizal habit in an iconic lineage of mushroom-forming fungi: is preadaptation a requirement?</title>
        <authorList>
            <consortium name="DOE Joint Genome Institute"/>
            <person name="Looney B.P."/>
            <person name="Miyauchi S."/>
            <person name="Morin E."/>
            <person name="Drula E."/>
            <person name="Courty P.E."/>
            <person name="Chicoki N."/>
            <person name="Fauchery L."/>
            <person name="Kohler A."/>
            <person name="Kuo A."/>
            <person name="LaButti K."/>
            <person name="Pangilinan J."/>
            <person name="Lipzen A."/>
            <person name="Riley R."/>
            <person name="Andreopoulos W."/>
            <person name="He G."/>
            <person name="Johnson J."/>
            <person name="Barry K.W."/>
            <person name="Grigoriev I.V."/>
            <person name="Nagy L."/>
            <person name="Hibbett D."/>
            <person name="Henrissat B."/>
            <person name="Matheny P.B."/>
            <person name="Labbe J."/>
            <person name="Martin A.F."/>
        </authorList>
    </citation>
    <scope>NUCLEOTIDE SEQUENCE</scope>
    <source>
        <strain evidence="1">BPL698</strain>
    </source>
</reference>
<evidence type="ECO:0000313" key="1">
    <source>
        <dbReference type="EMBL" id="KAI9511781.1"/>
    </source>
</evidence>
<name>A0ACC0UJF9_9AGAM</name>
<proteinExistence type="predicted"/>
<gene>
    <name evidence="1" type="ORF">F5148DRAFT_1297828</name>
</gene>
<keyword evidence="2" id="KW-1185">Reference proteome</keyword>
<dbReference type="EMBL" id="JAGFNK010000017">
    <property type="protein sequence ID" value="KAI9511781.1"/>
    <property type="molecule type" value="Genomic_DNA"/>
</dbReference>
<organism evidence="1 2">
    <name type="scientific">Russula earlei</name>
    <dbReference type="NCBI Taxonomy" id="71964"/>
    <lineage>
        <taxon>Eukaryota</taxon>
        <taxon>Fungi</taxon>
        <taxon>Dikarya</taxon>
        <taxon>Basidiomycota</taxon>
        <taxon>Agaricomycotina</taxon>
        <taxon>Agaricomycetes</taxon>
        <taxon>Russulales</taxon>
        <taxon>Russulaceae</taxon>
        <taxon>Russula</taxon>
    </lineage>
</organism>